<name>A0A3A4R9S4_9BACT</name>
<proteinExistence type="inferred from homology"/>
<evidence type="ECO:0000313" key="11">
    <source>
        <dbReference type="EMBL" id="RJP59058.1"/>
    </source>
</evidence>
<dbReference type="AlphaFoldDB" id="A0A3A4R9S4"/>
<keyword evidence="6 8" id="KW-0456">Lyase</keyword>
<comment type="cofactor">
    <cofactor evidence="8 10">
        <name>Zn(2+)</name>
        <dbReference type="ChEBI" id="CHEBI:29105"/>
    </cofactor>
    <text evidence="8 10">Binds 1 zinc ion per subunit.</text>
</comment>
<dbReference type="GO" id="GO:0008616">
    <property type="term" value="P:tRNA queuosine(34) biosynthetic process"/>
    <property type="evidence" value="ECO:0007669"/>
    <property type="project" value="UniProtKB-KW"/>
</dbReference>
<protein>
    <recommendedName>
        <fullName evidence="3 8">6-carboxy-5,6,7,8-tetrahydropterin synthase</fullName>
        <ecNumber evidence="8">4.-.-.-</ecNumber>
    </recommendedName>
</protein>
<keyword evidence="4 8" id="KW-0479">Metal-binding</keyword>
<dbReference type="PANTHER" id="PTHR12589:SF7">
    <property type="entry name" value="6-PYRUVOYL TETRAHYDROBIOPTERIN SYNTHASE"/>
    <property type="match status" value="1"/>
</dbReference>
<dbReference type="InterPro" id="IPR007115">
    <property type="entry name" value="6-PTP_synth/QueD"/>
</dbReference>
<dbReference type="Gene3D" id="3.30.479.10">
    <property type="entry name" value="6-pyruvoyl tetrahydropterin synthase/QueD"/>
    <property type="match status" value="1"/>
</dbReference>
<evidence type="ECO:0000256" key="6">
    <source>
        <dbReference type="ARBA" id="ARBA00023239"/>
    </source>
</evidence>
<evidence type="ECO:0000256" key="1">
    <source>
        <dbReference type="ARBA" id="ARBA00005061"/>
    </source>
</evidence>
<dbReference type="Pfam" id="PF01242">
    <property type="entry name" value="PTPS"/>
    <property type="match status" value="1"/>
</dbReference>
<evidence type="ECO:0000256" key="9">
    <source>
        <dbReference type="PIRSR" id="PIRSR006113-1"/>
    </source>
</evidence>
<feature type="binding site" evidence="10">
    <location>
        <position position="39"/>
    </location>
    <ligand>
        <name>Zn(2+)</name>
        <dbReference type="ChEBI" id="CHEBI:29105"/>
    </ligand>
</feature>
<evidence type="ECO:0000256" key="7">
    <source>
        <dbReference type="ARBA" id="ARBA00048807"/>
    </source>
</evidence>
<dbReference type="PIRSF" id="PIRSF006113">
    <property type="entry name" value="PTP_synth"/>
    <property type="match status" value="1"/>
</dbReference>
<feature type="active site" description="Charge relay system" evidence="9">
    <location>
        <position position="78"/>
    </location>
</feature>
<feature type="binding site" evidence="10">
    <location>
        <position position="14"/>
    </location>
    <ligand>
        <name>Zn(2+)</name>
        <dbReference type="ChEBI" id="CHEBI:29105"/>
    </ligand>
</feature>
<gene>
    <name evidence="11" type="ORF">C4541_06955</name>
</gene>
<evidence type="ECO:0000256" key="5">
    <source>
        <dbReference type="ARBA" id="ARBA00022833"/>
    </source>
</evidence>
<dbReference type="SUPFAM" id="SSF55620">
    <property type="entry name" value="Tetrahydrobiopterin biosynthesis enzymes-like"/>
    <property type="match status" value="1"/>
</dbReference>
<dbReference type="GO" id="GO:0046872">
    <property type="term" value="F:metal ion binding"/>
    <property type="evidence" value="ECO:0007669"/>
    <property type="project" value="UniProtKB-KW"/>
</dbReference>
<evidence type="ECO:0000256" key="8">
    <source>
        <dbReference type="PIRNR" id="PIRNR006113"/>
    </source>
</evidence>
<dbReference type="InterPro" id="IPR038418">
    <property type="entry name" value="6-PTP_synth/QueD_sf"/>
</dbReference>
<evidence type="ECO:0000256" key="4">
    <source>
        <dbReference type="ARBA" id="ARBA00022723"/>
    </source>
</evidence>
<evidence type="ECO:0000256" key="2">
    <source>
        <dbReference type="ARBA" id="ARBA00008900"/>
    </source>
</evidence>
<keyword evidence="5 8" id="KW-0862">Zinc</keyword>
<dbReference type="EC" id="4.-.-.-" evidence="8"/>
<dbReference type="UniPathway" id="UPA00391"/>
<organism evidence="11 12">
    <name type="scientific">Candidatus Auribacter fodinae</name>
    <dbReference type="NCBI Taxonomy" id="2093366"/>
    <lineage>
        <taxon>Bacteria</taxon>
        <taxon>Pseudomonadati</taxon>
        <taxon>Candidatus Auribacterota</taxon>
        <taxon>Candidatus Auribacteria</taxon>
        <taxon>Candidatus Auribacterales</taxon>
        <taxon>Candidatus Auribacteraceae</taxon>
        <taxon>Candidatus Auribacter</taxon>
    </lineage>
</organism>
<evidence type="ECO:0000256" key="3">
    <source>
        <dbReference type="ARBA" id="ARBA00018141"/>
    </source>
</evidence>
<comment type="similarity">
    <text evidence="2 8">Belongs to the PTPS family. QueD subfamily.</text>
</comment>
<evidence type="ECO:0000313" key="12">
    <source>
        <dbReference type="Proteomes" id="UP000266426"/>
    </source>
</evidence>
<comment type="catalytic activity">
    <reaction evidence="7 8">
        <text>7,8-dihydroneopterin 3'-triphosphate + H2O = 6-carboxy-5,6,7,8-tetrahydropterin + triphosphate + acetaldehyde + 2 H(+)</text>
        <dbReference type="Rhea" id="RHEA:27966"/>
        <dbReference type="ChEBI" id="CHEBI:15343"/>
        <dbReference type="ChEBI" id="CHEBI:15377"/>
        <dbReference type="ChEBI" id="CHEBI:15378"/>
        <dbReference type="ChEBI" id="CHEBI:18036"/>
        <dbReference type="ChEBI" id="CHEBI:58462"/>
        <dbReference type="ChEBI" id="CHEBI:61032"/>
        <dbReference type="EC" id="4.1.2.50"/>
    </reaction>
</comment>
<dbReference type="Proteomes" id="UP000266426">
    <property type="component" value="Unassembled WGS sequence"/>
</dbReference>
<sequence length="133" mass="15413">MLLLTKKTRFCCSHTLRKKEWNDQKNFEVFGQCSNLHGHNYILEVTVRGDINDESGMIINLNTVGKIVNEKIVNVIDHTNLNTDIPAFTDRVPTLENMVMVFWDWLEQALPPGTLAKLTLYETENNKIEYTKE</sequence>
<comment type="caution">
    <text evidence="11">The sequence shown here is derived from an EMBL/GenBank/DDBJ whole genome shotgun (WGS) entry which is preliminary data.</text>
</comment>
<reference evidence="11 12" key="1">
    <citation type="journal article" date="2017" name="ISME J.">
        <title>Energy and carbon metabolisms in a deep terrestrial subsurface fluid microbial community.</title>
        <authorList>
            <person name="Momper L."/>
            <person name="Jungbluth S.P."/>
            <person name="Lee M.D."/>
            <person name="Amend J.P."/>
        </authorList>
    </citation>
    <scope>NUCLEOTIDE SEQUENCE [LARGE SCALE GENOMIC DNA]</scope>
    <source>
        <strain evidence="11">SURF_26</strain>
    </source>
</reference>
<keyword evidence="8" id="KW-0671">Queuosine biosynthesis</keyword>
<dbReference type="FunFam" id="3.30.479.10:FF:000003">
    <property type="entry name" value="6-pyruvoyl tetrahydrobiopterin synthase"/>
    <property type="match status" value="1"/>
</dbReference>
<feature type="binding site" evidence="10">
    <location>
        <position position="37"/>
    </location>
    <ligand>
        <name>Zn(2+)</name>
        <dbReference type="ChEBI" id="CHEBI:29105"/>
    </ligand>
</feature>
<evidence type="ECO:0000256" key="10">
    <source>
        <dbReference type="PIRSR" id="PIRSR006113-2"/>
    </source>
</evidence>
<dbReference type="GO" id="GO:0070497">
    <property type="term" value="F:6-carboxytetrahydropterin synthase activity"/>
    <property type="evidence" value="ECO:0007669"/>
    <property type="project" value="UniProtKB-EC"/>
</dbReference>
<feature type="active site" description="Charge relay system" evidence="9">
    <location>
        <position position="122"/>
    </location>
</feature>
<feature type="active site" description="Proton acceptor" evidence="9">
    <location>
        <position position="33"/>
    </location>
</feature>
<dbReference type="EMBL" id="QZJZ01000056">
    <property type="protein sequence ID" value="RJP59058.1"/>
    <property type="molecule type" value="Genomic_DNA"/>
</dbReference>
<dbReference type="PANTHER" id="PTHR12589">
    <property type="entry name" value="PYRUVOYL TETRAHYDROBIOPTERIN SYNTHASE"/>
    <property type="match status" value="1"/>
</dbReference>
<accession>A0A3A4R9S4</accession>
<comment type="pathway">
    <text evidence="1 8">Purine metabolism; 7-cyano-7-deazaguanine biosynthesis.</text>
</comment>